<evidence type="ECO:0000256" key="1">
    <source>
        <dbReference type="ARBA" id="ARBA00022803"/>
    </source>
</evidence>
<dbReference type="Gene3D" id="1.25.40.10">
    <property type="entry name" value="Tetratricopeptide repeat domain"/>
    <property type="match status" value="2"/>
</dbReference>
<comment type="similarity">
    <text evidence="2">Belongs to the APC3/CDC27 family.</text>
</comment>
<keyword evidence="5" id="KW-0812">Transmembrane</keyword>
<evidence type="ECO:0000256" key="3">
    <source>
        <dbReference type="PROSITE-ProRule" id="PRU00339"/>
    </source>
</evidence>
<comment type="caution">
    <text evidence="6">The sequence shown here is derived from an EMBL/GenBank/DDBJ whole genome shotgun (WGS) entry which is preliminary data.</text>
</comment>
<dbReference type="EMBL" id="LSSL01006713">
    <property type="protein sequence ID" value="OLY78325.1"/>
    <property type="molecule type" value="Genomic_DNA"/>
</dbReference>
<feature type="region of interest" description="Disordered" evidence="4">
    <location>
        <begin position="205"/>
        <end position="225"/>
    </location>
</feature>
<dbReference type="InterPro" id="IPR019734">
    <property type="entry name" value="TPR_rpt"/>
</dbReference>
<dbReference type="AlphaFoldDB" id="A0A1R0GN57"/>
<evidence type="ECO:0000313" key="6">
    <source>
        <dbReference type="EMBL" id="OLY78325.1"/>
    </source>
</evidence>
<keyword evidence="1 3" id="KW-0802">TPR repeat</keyword>
<proteinExistence type="inferred from homology"/>
<dbReference type="SUPFAM" id="SSF48452">
    <property type="entry name" value="TPR-like"/>
    <property type="match status" value="2"/>
</dbReference>
<feature type="repeat" description="TPR" evidence="3">
    <location>
        <begin position="434"/>
        <end position="467"/>
    </location>
</feature>
<keyword evidence="5" id="KW-1133">Transmembrane helix</keyword>
<feature type="transmembrane region" description="Helical" evidence="5">
    <location>
        <begin position="80"/>
        <end position="100"/>
    </location>
</feature>
<reference evidence="6" key="2">
    <citation type="submission" date="2017-01" db="EMBL/GenBank/DDBJ databases">
        <authorList>
            <person name="Mah S.A."/>
            <person name="Swanson W.J."/>
            <person name="Moy G.W."/>
            <person name="Vacquier V.D."/>
        </authorList>
    </citation>
    <scope>NUCLEOTIDE SEQUENCE</scope>
    <source>
        <strain evidence="6">ALG-7-W6</strain>
    </source>
</reference>
<keyword evidence="8" id="KW-1185">Reference proteome</keyword>
<evidence type="ECO:0000256" key="2">
    <source>
        <dbReference type="ARBA" id="ARBA00038210"/>
    </source>
</evidence>
<dbReference type="PANTHER" id="PTHR12558:SF13">
    <property type="entry name" value="CELL DIVISION CYCLE PROTEIN 27 HOMOLOG"/>
    <property type="match status" value="1"/>
</dbReference>
<evidence type="ECO:0000313" key="7">
    <source>
        <dbReference type="EMBL" id="OLY83848.1"/>
    </source>
</evidence>
<gene>
    <name evidence="7" type="ORF">AYI68_g2002</name>
    <name evidence="6" type="ORF">AYI68_g7625</name>
</gene>
<name>A0A1R0GN57_9FUNG</name>
<keyword evidence="5" id="KW-0472">Membrane</keyword>
<evidence type="ECO:0000256" key="4">
    <source>
        <dbReference type="SAM" id="MobiDB-lite"/>
    </source>
</evidence>
<feature type="compositionally biased region" description="Low complexity" evidence="4">
    <location>
        <begin position="206"/>
        <end position="220"/>
    </location>
</feature>
<protein>
    <recommendedName>
        <fullName evidence="9">TPR repeat-containing protein</fullName>
    </recommendedName>
</protein>
<dbReference type="Proteomes" id="UP000187455">
    <property type="component" value="Unassembled WGS sequence"/>
</dbReference>
<dbReference type="PANTHER" id="PTHR12558">
    <property type="entry name" value="CELL DIVISION CYCLE 16,23,27"/>
    <property type="match status" value="1"/>
</dbReference>
<sequence>MYRITPIVSRSKFPHSSTYRIIPKNISTPQLQTRFIFSKNSPASFNNLFKSKKNFQTRKYVLDRFNDPLIAEKIQFYKPLLNFIVIVCALSIIGITSYAYGSHWYIENCIFNTSQDLDDETRRLVRAAMFRKIVNPDPKISKIYLTRALENLTALNLLDYANPNIIDIYFLLADANISLGDYAEAIEALELVRLGLNLNDPVLNASRTSSTSQSSQGSPSEKVSDSGKVSEIWYTKARLMYNLSMGQINLANGNYQEATDNFSDSLVVIPNLLNLINDNQTLTSEEITNKYYEVKLLQANLTTSLAEIYTIDKKYEQAEILFNGALAIVNQHKLDVIQSPPNPDYELSATVERLKKSDPISCWFAEKLLARKKSQRDSSPPIDEWTCLDAVILVQMAQLYRNSNNIDQLRSHASKAVNIATSNPNVSSCDECAFHAYRILGKLENSLGNPENAINYLQQALQLSKRLKLAALDEVASEVRALYEENPISSSLKS</sequence>
<dbReference type="PROSITE" id="PS50005">
    <property type="entry name" value="TPR"/>
    <property type="match status" value="1"/>
</dbReference>
<dbReference type="InterPro" id="IPR011990">
    <property type="entry name" value="TPR-like_helical_dom_sf"/>
</dbReference>
<evidence type="ECO:0000313" key="8">
    <source>
        <dbReference type="Proteomes" id="UP000187455"/>
    </source>
</evidence>
<dbReference type="SMART" id="SM00028">
    <property type="entry name" value="TPR"/>
    <property type="match status" value="5"/>
</dbReference>
<dbReference type="Pfam" id="PF13181">
    <property type="entry name" value="TPR_8"/>
    <property type="match status" value="2"/>
</dbReference>
<organism evidence="6 8">
    <name type="scientific">Smittium mucronatum</name>
    <dbReference type="NCBI Taxonomy" id="133383"/>
    <lineage>
        <taxon>Eukaryota</taxon>
        <taxon>Fungi</taxon>
        <taxon>Fungi incertae sedis</taxon>
        <taxon>Zoopagomycota</taxon>
        <taxon>Kickxellomycotina</taxon>
        <taxon>Harpellomycetes</taxon>
        <taxon>Harpellales</taxon>
        <taxon>Legeriomycetaceae</taxon>
        <taxon>Smittium</taxon>
    </lineage>
</organism>
<accession>A0A1R0GN57</accession>
<dbReference type="OrthoDB" id="10050400at2759"/>
<dbReference type="GO" id="GO:0005680">
    <property type="term" value="C:anaphase-promoting complex"/>
    <property type="evidence" value="ECO:0007669"/>
    <property type="project" value="UniProtKB-ARBA"/>
</dbReference>
<evidence type="ECO:0008006" key="9">
    <source>
        <dbReference type="Google" id="ProtNLM"/>
    </source>
</evidence>
<reference evidence="6 8" key="1">
    <citation type="journal article" date="2016" name="Mol. Biol. Evol.">
        <title>Genome-Wide Survey of Gut Fungi (Harpellales) Reveals the First Horizontally Transferred Ubiquitin Gene from a Mosquito Host.</title>
        <authorList>
            <person name="Wang Y."/>
            <person name="White M.M."/>
            <person name="Kvist S."/>
            <person name="Moncalvo J.M."/>
        </authorList>
    </citation>
    <scope>NUCLEOTIDE SEQUENCE [LARGE SCALE GENOMIC DNA]</scope>
    <source>
        <strain evidence="6 8">ALG-7-W6</strain>
    </source>
</reference>
<dbReference type="EMBL" id="LSSL01000727">
    <property type="protein sequence ID" value="OLY83848.1"/>
    <property type="molecule type" value="Genomic_DNA"/>
</dbReference>
<evidence type="ECO:0000256" key="5">
    <source>
        <dbReference type="SAM" id="Phobius"/>
    </source>
</evidence>